<sequence length="157" mass="17855">MLPTKVEINLRSVILYRRSRNGEIANLLSLRGSDSCFQHLTKSLAERGAFNSRCRIRPSGRVVDYRATTSQVSVLFLGSASSIQPFIPTAVEKTQHAQMPENEEGINVVVIVRTLKISHSEELKAVEISLHYFEQKKDVEDLLLFCHLRNEAIKYRV</sequence>
<name>A0A8X6UUM7_TRICX</name>
<accession>A0A8X6UUM7</accession>
<organism evidence="1 2">
    <name type="scientific">Trichonephila clavipes</name>
    <name type="common">Golden silk orbweaver</name>
    <name type="synonym">Nephila clavipes</name>
    <dbReference type="NCBI Taxonomy" id="2585209"/>
    <lineage>
        <taxon>Eukaryota</taxon>
        <taxon>Metazoa</taxon>
        <taxon>Ecdysozoa</taxon>
        <taxon>Arthropoda</taxon>
        <taxon>Chelicerata</taxon>
        <taxon>Arachnida</taxon>
        <taxon>Araneae</taxon>
        <taxon>Araneomorphae</taxon>
        <taxon>Entelegynae</taxon>
        <taxon>Araneoidea</taxon>
        <taxon>Nephilidae</taxon>
        <taxon>Trichonephila</taxon>
    </lineage>
</organism>
<evidence type="ECO:0000313" key="1">
    <source>
        <dbReference type="EMBL" id="GFX88333.1"/>
    </source>
</evidence>
<comment type="caution">
    <text evidence="1">The sequence shown here is derived from an EMBL/GenBank/DDBJ whole genome shotgun (WGS) entry which is preliminary data.</text>
</comment>
<proteinExistence type="predicted"/>
<keyword evidence="2" id="KW-1185">Reference proteome</keyword>
<gene>
    <name evidence="1" type="ORF">TNCV_1705541</name>
</gene>
<protein>
    <submittedName>
        <fullName evidence="1">Uncharacterized protein</fullName>
    </submittedName>
</protein>
<dbReference type="EMBL" id="BMAU01021051">
    <property type="protein sequence ID" value="GFX88333.1"/>
    <property type="molecule type" value="Genomic_DNA"/>
</dbReference>
<dbReference type="Proteomes" id="UP000887159">
    <property type="component" value="Unassembled WGS sequence"/>
</dbReference>
<evidence type="ECO:0000313" key="2">
    <source>
        <dbReference type="Proteomes" id="UP000887159"/>
    </source>
</evidence>
<reference evidence="1" key="1">
    <citation type="submission" date="2020-08" db="EMBL/GenBank/DDBJ databases">
        <title>Multicomponent nature underlies the extraordinary mechanical properties of spider dragline silk.</title>
        <authorList>
            <person name="Kono N."/>
            <person name="Nakamura H."/>
            <person name="Mori M."/>
            <person name="Yoshida Y."/>
            <person name="Ohtoshi R."/>
            <person name="Malay A.D."/>
            <person name="Moran D.A.P."/>
            <person name="Tomita M."/>
            <person name="Numata K."/>
            <person name="Arakawa K."/>
        </authorList>
    </citation>
    <scope>NUCLEOTIDE SEQUENCE</scope>
</reference>
<dbReference type="AlphaFoldDB" id="A0A8X6UUM7"/>